<organism evidence="1 2">
    <name type="scientific">Clonostachys rosea f. rosea IK726</name>
    <dbReference type="NCBI Taxonomy" id="1349383"/>
    <lineage>
        <taxon>Eukaryota</taxon>
        <taxon>Fungi</taxon>
        <taxon>Dikarya</taxon>
        <taxon>Ascomycota</taxon>
        <taxon>Pezizomycotina</taxon>
        <taxon>Sordariomycetes</taxon>
        <taxon>Hypocreomycetidae</taxon>
        <taxon>Hypocreales</taxon>
        <taxon>Bionectriaceae</taxon>
        <taxon>Clonostachys</taxon>
    </lineage>
</organism>
<evidence type="ECO:0000313" key="1">
    <source>
        <dbReference type="EMBL" id="CAG9947334.1"/>
    </source>
</evidence>
<protein>
    <submittedName>
        <fullName evidence="1">Uncharacterized protein</fullName>
    </submittedName>
</protein>
<keyword evidence="2" id="KW-1185">Reference proteome</keyword>
<dbReference type="Proteomes" id="UP000836387">
    <property type="component" value="Unassembled WGS sequence"/>
</dbReference>
<reference evidence="1" key="1">
    <citation type="submission" date="2020-04" db="EMBL/GenBank/DDBJ databases">
        <authorList>
            <person name="Broberg M."/>
        </authorList>
    </citation>
    <scope>NUCLEOTIDE SEQUENCE</scope>
</reference>
<proteinExistence type="predicted"/>
<evidence type="ECO:0000313" key="2">
    <source>
        <dbReference type="Proteomes" id="UP000836387"/>
    </source>
</evidence>
<name>A0ACA9U289_BIOOC</name>
<dbReference type="EMBL" id="CADEHS020000012">
    <property type="protein sequence ID" value="CAG9947334.1"/>
    <property type="molecule type" value="Genomic_DNA"/>
</dbReference>
<sequence>MLLEADVDVGAVNESGYTALDTALHLGCAEFIEVFSRDEDLLTRATNHLDDDRDGRLNLDEARRRIRAQMILMQQRSALDTPRKDKTLLDEVVNNPIRYLNLVSYEDLVTIFNEGSEAKRLIPVYHKLINEAIESENLKVLERIPVLVKHYGFFLLSKKWFREPSLLEILVEGFQLDPDAHSAVPSRVNGGGSVQIAEGGTALHVLASADEWWHLAAIKYLISKGADVNANDEKGCTPLHLASKGKNGDIVRASRQERQDLFHGAAGAAGTLGIVTLMEVRLVEAKKLVKTAYRKVTAVSDAAAEVQSQTKNSDVDYVDGIMFSKDHSVIITGQLTDAMPTGGTLRTFSNAHDPWFYMHVSDRTRDLAPAATIVEYVPLGEYLFRYDRAGFWVGRQGYTYFKMIPFTKFFRWLLDDYSHTRTLYHALHASGVSSQFVVQDLALPYETADGFINWVNQELGIWPLWLCPLRKSPLPSFHPVTRPQTTKPLVCGDKVTSGTTNMSRPMLNIGVWGWGPRDFEAFIAKNRQLESTLKALGGRKWLYSHTYYTEEEFWAEYDRPWYQALREKYFATTLPTIYDKVKVEPLAEGNSPNRWTKSWLSTWPIGGLYGMILATLSGDIGFHRRATWRHKGQ</sequence>
<accession>A0ACA9U289</accession>
<comment type="caution">
    <text evidence="1">The sequence shown here is derived from an EMBL/GenBank/DDBJ whole genome shotgun (WGS) entry which is preliminary data.</text>
</comment>
<gene>
    <name evidence="1" type="ORF">CRV2_00012502</name>
</gene>
<reference evidence="1" key="2">
    <citation type="submission" date="2021-10" db="EMBL/GenBank/DDBJ databases">
        <authorList>
            <person name="Piombo E."/>
        </authorList>
    </citation>
    <scope>NUCLEOTIDE SEQUENCE</scope>
</reference>